<proteinExistence type="predicted"/>
<accession>A0A653DGX6</accession>
<dbReference type="EMBL" id="CAACVG010011957">
    <property type="protein sequence ID" value="VEN59274.1"/>
    <property type="molecule type" value="Genomic_DNA"/>
</dbReference>
<dbReference type="AlphaFoldDB" id="A0A653DGX6"/>
<feature type="region of interest" description="Disordered" evidence="1">
    <location>
        <begin position="58"/>
        <end position="125"/>
    </location>
</feature>
<dbReference type="OrthoDB" id="19092at2759"/>
<feature type="compositionally biased region" description="Basic and acidic residues" evidence="1">
    <location>
        <begin position="104"/>
        <end position="113"/>
    </location>
</feature>
<evidence type="ECO:0000313" key="3">
    <source>
        <dbReference type="Proteomes" id="UP000410492"/>
    </source>
</evidence>
<protein>
    <submittedName>
        <fullName evidence="2">Uncharacterized protein</fullName>
    </submittedName>
</protein>
<reference evidence="2 3" key="1">
    <citation type="submission" date="2019-01" db="EMBL/GenBank/DDBJ databases">
        <authorList>
            <person name="Sayadi A."/>
        </authorList>
    </citation>
    <scope>NUCLEOTIDE SEQUENCE [LARGE SCALE GENOMIC DNA]</scope>
</reference>
<feature type="non-terminal residue" evidence="2">
    <location>
        <position position="1"/>
    </location>
</feature>
<gene>
    <name evidence="2" type="ORF">CALMAC_LOCUS17355</name>
</gene>
<sequence length="152" mass="17577">WWDEVMDIFDGWLDDNSALPSYDVMFARALARSHLEQQKRVPAHHQQQQGYMSQAFKESGYESDSTLVFRRREETQQLNPREQREAYKTIQKGGDVPLYGLRKPAPERPKEPEPPLPPPKGLRTDNVETDSQLILEGVTCIIISVYLLHDGR</sequence>
<feature type="compositionally biased region" description="Basic and acidic residues" evidence="1">
    <location>
        <begin position="70"/>
        <end position="87"/>
    </location>
</feature>
<name>A0A653DGX6_CALMS</name>
<evidence type="ECO:0000256" key="1">
    <source>
        <dbReference type="SAM" id="MobiDB-lite"/>
    </source>
</evidence>
<organism evidence="2 3">
    <name type="scientific">Callosobruchus maculatus</name>
    <name type="common">Southern cowpea weevil</name>
    <name type="synonym">Pulse bruchid</name>
    <dbReference type="NCBI Taxonomy" id="64391"/>
    <lineage>
        <taxon>Eukaryota</taxon>
        <taxon>Metazoa</taxon>
        <taxon>Ecdysozoa</taxon>
        <taxon>Arthropoda</taxon>
        <taxon>Hexapoda</taxon>
        <taxon>Insecta</taxon>
        <taxon>Pterygota</taxon>
        <taxon>Neoptera</taxon>
        <taxon>Endopterygota</taxon>
        <taxon>Coleoptera</taxon>
        <taxon>Polyphaga</taxon>
        <taxon>Cucujiformia</taxon>
        <taxon>Chrysomeloidea</taxon>
        <taxon>Chrysomelidae</taxon>
        <taxon>Bruchinae</taxon>
        <taxon>Bruchini</taxon>
        <taxon>Callosobruchus</taxon>
    </lineage>
</organism>
<evidence type="ECO:0000313" key="2">
    <source>
        <dbReference type="EMBL" id="VEN59274.1"/>
    </source>
</evidence>
<dbReference type="Proteomes" id="UP000410492">
    <property type="component" value="Unassembled WGS sequence"/>
</dbReference>
<keyword evidence="3" id="KW-1185">Reference proteome</keyword>